<gene>
    <name evidence="2" type="ORF">NIIDMKKI_49360</name>
</gene>
<accession>A0A7G1IFX4</accession>
<keyword evidence="1" id="KW-0732">Signal</keyword>
<keyword evidence="3" id="KW-1185">Reference proteome</keyword>
<organism evidence="2 3">
    <name type="scientific">Mycobacterium kansasii</name>
    <dbReference type="NCBI Taxonomy" id="1768"/>
    <lineage>
        <taxon>Bacteria</taxon>
        <taxon>Bacillati</taxon>
        <taxon>Actinomycetota</taxon>
        <taxon>Actinomycetes</taxon>
        <taxon>Mycobacteriales</taxon>
        <taxon>Mycobacteriaceae</taxon>
        <taxon>Mycobacterium</taxon>
    </lineage>
</organism>
<dbReference type="Proteomes" id="UP000516380">
    <property type="component" value="Chromosome"/>
</dbReference>
<protein>
    <recommendedName>
        <fullName evidence="4">Lipoprotein</fullName>
    </recommendedName>
</protein>
<dbReference type="EMBL" id="AP023343">
    <property type="protein sequence ID" value="BCI89730.1"/>
    <property type="molecule type" value="Genomic_DNA"/>
</dbReference>
<evidence type="ECO:0000313" key="3">
    <source>
        <dbReference type="Proteomes" id="UP000516380"/>
    </source>
</evidence>
<evidence type="ECO:0000256" key="1">
    <source>
        <dbReference type="SAM" id="SignalP"/>
    </source>
</evidence>
<sequence length="72" mass="7676">MRARPLTMLTAAAAVALVVVAACEAKVQAKAYSTPDHSASHYPAQPQQQLVELLLRAIARPAHRMRCCPAPG</sequence>
<dbReference type="PROSITE" id="PS51257">
    <property type="entry name" value="PROKAR_LIPOPROTEIN"/>
    <property type="match status" value="1"/>
</dbReference>
<feature type="signal peptide" evidence="1">
    <location>
        <begin position="1"/>
        <end position="21"/>
    </location>
</feature>
<feature type="chain" id="PRO_5038578421" description="Lipoprotein" evidence="1">
    <location>
        <begin position="22"/>
        <end position="72"/>
    </location>
</feature>
<name>A0A7G1IFX4_MYCKA</name>
<evidence type="ECO:0000313" key="2">
    <source>
        <dbReference type="EMBL" id="BCI89730.1"/>
    </source>
</evidence>
<dbReference type="AlphaFoldDB" id="A0A7G1IFX4"/>
<evidence type="ECO:0008006" key="4">
    <source>
        <dbReference type="Google" id="ProtNLM"/>
    </source>
</evidence>
<reference evidence="2 3" key="1">
    <citation type="submission" date="2020-07" db="EMBL/GenBank/DDBJ databases">
        <title>Mycobacterium kansasii (former subtype) with zoonotic potential isolated from diseased indoor pet cat, Japan.</title>
        <authorList>
            <person name="Fukano H."/>
            <person name="Terazono T."/>
            <person name="Hoshino Y."/>
        </authorList>
    </citation>
    <scope>NUCLEOTIDE SEQUENCE [LARGE SCALE GENOMIC DNA]</scope>
    <source>
        <strain evidence="2 3">Kuro-I</strain>
    </source>
</reference>
<proteinExistence type="predicted"/>